<reference evidence="1" key="1">
    <citation type="submission" date="2022-08" db="EMBL/GenBank/DDBJ databases">
        <authorList>
            <person name="Gutierrez-Valencia J."/>
        </authorList>
    </citation>
    <scope>NUCLEOTIDE SEQUENCE</scope>
</reference>
<sequence length="60" mass="6587">MGNRGERESSVSVLVSRKGACWRIIKAEGFNRVIELAKATTEASVEPVKSAGWLKGVRRN</sequence>
<gene>
    <name evidence="1" type="ORF">LITE_LOCUS24665</name>
</gene>
<evidence type="ECO:0000313" key="2">
    <source>
        <dbReference type="Proteomes" id="UP001154282"/>
    </source>
</evidence>
<protein>
    <submittedName>
        <fullName evidence="1">Uncharacterized protein</fullName>
    </submittedName>
</protein>
<evidence type="ECO:0000313" key="1">
    <source>
        <dbReference type="EMBL" id="CAI0435332.1"/>
    </source>
</evidence>
<dbReference type="Proteomes" id="UP001154282">
    <property type="component" value="Unassembled WGS sequence"/>
</dbReference>
<dbReference type="AlphaFoldDB" id="A0AAV0LN24"/>
<keyword evidence="2" id="KW-1185">Reference proteome</keyword>
<dbReference type="EMBL" id="CAMGYJ010000006">
    <property type="protein sequence ID" value="CAI0435332.1"/>
    <property type="molecule type" value="Genomic_DNA"/>
</dbReference>
<proteinExistence type="predicted"/>
<name>A0AAV0LN24_9ROSI</name>
<organism evidence="1 2">
    <name type="scientific">Linum tenue</name>
    <dbReference type="NCBI Taxonomy" id="586396"/>
    <lineage>
        <taxon>Eukaryota</taxon>
        <taxon>Viridiplantae</taxon>
        <taxon>Streptophyta</taxon>
        <taxon>Embryophyta</taxon>
        <taxon>Tracheophyta</taxon>
        <taxon>Spermatophyta</taxon>
        <taxon>Magnoliopsida</taxon>
        <taxon>eudicotyledons</taxon>
        <taxon>Gunneridae</taxon>
        <taxon>Pentapetalae</taxon>
        <taxon>rosids</taxon>
        <taxon>fabids</taxon>
        <taxon>Malpighiales</taxon>
        <taxon>Linaceae</taxon>
        <taxon>Linum</taxon>
    </lineage>
</organism>
<comment type="caution">
    <text evidence="1">The sequence shown here is derived from an EMBL/GenBank/DDBJ whole genome shotgun (WGS) entry which is preliminary data.</text>
</comment>
<accession>A0AAV0LN24</accession>